<dbReference type="SUPFAM" id="SSF49785">
    <property type="entry name" value="Galactose-binding domain-like"/>
    <property type="match status" value="2"/>
</dbReference>
<dbReference type="SUPFAM" id="SSF49503">
    <property type="entry name" value="Cupredoxins"/>
    <property type="match status" value="2"/>
</dbReference>
<keyword evidence="7" id="KW-1185">Reference proteome</keyword>
<dbReference type="GeneTree" id="ENSGT00940000160294"/>
<name>A0A8C6IHJ7_MUSSI</name>
<evidence type="ECO:0000256" key="2">
    <source>
        <dbReference type="ARBA" id="ARBA00022723"/>
    </source>
</evidence>
<keyword evidence="1" id="KW-0765">Sulfation</keyword>
<dbReference type="PANTHER" id="PTHR46806">
    <property type="entry name" value="F5/8 TYPE C DOMAIN-CONTAINING PROTEIN"/>
    <property type="match status" value="1"/>
</dbReference>
<dbReference type="InterPro" id="IPR033138">
    <property type="entry name" value="Cu_oxidase_CS"/>
</dbReference>
<protein>
    <recommendedName>
        <fullName evidence="5">F5/8 type C domain-containing protein</fullName>
    </recommendedName>
</protein>
<dbReference type="Pfam" id="PF00754">
    <property type="entry name" value="F5_F8_type_C"/>
    <property type="match status" value="2"/>
</dbReference>
<dbReference type="PROSITE" id="PS01286">
    <property type="entry name" value="FA58C_2"/>
    <property type="match status" value="2"/>
</dbReference>
<dbReference type="FunFam" id="2.60.120.260:FF:000002">
    <property type="entry name" value="Coagulation factor VIII"/>
    <property type="match status" value="2"/>
</dbReference>
<dbReference type="Proteomes" id="UP000694415">
    <property type="component" value="Unplaced"/>
</dbReference>
<organism evidence="6 7">
    <name type="scientific">Mus spicilegus</name>
    <name type="common">Mound-building mouse</name>
    <dbReference type="NCBI Taxonomy" id="10103"/>
    <lineage>
        <taxon>Eukaryota</taxon>
        <taxon>Metazoa</taxon>
        <taxon>Chordata</taxon>
        <taxon>Craniata</taxon>
        <taxon>Vertebrata</taxon>
        <taxon>Euteleostomi</taxon>
        <taxon>Mammalia</taxon>
        <taxon>Eutheria</taxon>
        <taxon>Euarchontoglires</taxon>
        <taxon>Glires</taxon>
        <taxon>Rodentia</taxon>
        <taxon>Myomorpha</taxon>
        <taxon>Muroidea</taxon>
        <taxon>Muridae</taxon>
        <taxon>Murinae</taxon>
        <taxon>Mus</taxon>
        <taxon>Mus</taxon>
    </lineage>
</organism>
<dbReference type="Gene3D" id="2.60.40.420">
    <property type="entry name" value="Cupredoxins - blue copper proteins"/>
    <property type="match status" value="2"/>
</dbReference>
<evidence type="ECO:0000313" key="7">
    <source>
        <dbReference type="Proteomes" id="UP000694415"/>
    </source>
</evidence>
<dbReference type="InterPro" id="IPR008979">
    <property type="entry name" value="Galactose-bd-like_sf"/>
</dbReference>
<dbReference type="PROSITE" id="PS50022">
    <property type="entry name" value="FA58C_3"/>
    <property type="match status" value="2"/>
</dbReference>
<dbReference type="SMART" id="SM00231">
    <property type="entry name" value="FA58C"/>
    <property type="match status" value="2"/>
</dbReference>
<evidence type="ECO:0000256" key="1">
    <source>
        <dbReference type="ARBA" id="ARBA00022641"/>
    </source>
</evidence>
<dbReference type="InterPro" id="IPR000421">
    <property type="entry name" value="FA58C"/>
</dbReference>
<dbReference type="GO" id="GO:0038023">
    <property type="term" value="F:signaling receptor activity"/>
    <property type="evidence" value="ECO:0007669"/>
    <property type="project" value="TreeGrafter"/>
</dbReference>
<dbReference type="CDD" id="cd00057">
    <property type="entry name" value="FA58C"/>
    <property type="match status" value="2"/>
</dbReference>
<reference evidence="6" key="1">
    <citation type="submission" date="2025-08" db="UniProtKB">
        <authorList>
            <consortium name="Ensembl"/>
        </authorList>
    </citation>
    <scope>IDENTIFICATION</scope>
</reference>
<keyword evidence="4" id="KW-1015">Disulfide bond</keyword>
<keyword evidence="3" id="KW-0106">Calcium</keyword>
<dbReference type="PROSITE" id="PS01285">
    <property type="entry name" value="FA58C_1"/>
    <property type="match status" value="2"/>
</dbReference>
<feature type="domain" description="F5/8 type C" evidence="5">
    <location>
        <begin position="138"/>
        <end position="286"/>
    </location>
</feature>
<dbReference type="PROSITE" id="PS00079">
    <property type="entry name" value="MULTICOPPER_OXIDASE1"/>
    <property type="match status" value="1"/>
</dbReference>
<evidence type="ECO:0000313" key="6">
    <source>
        <dbReference type="Ensembl" id="ENSMSIP00000036016.1"/>
    </source>
</evidence>
<dbReference type="GO" id="GO:0046872">
    <property type="term" value="F:metal ion binding"/>
    <property type="evidence" value="ECO:0007669"/>
    <property type="project" value="UniProtKB-KW"/>
</dbReference>
<dbReference type="PANTHER" id="PTHR46806:SF7">
    <property type="entry name" value="COAGULATION FACTOR VIII"/>
    <property type="match status" value="1"/>
</dbReference>
<reference evidence="6" key="2">
    <citation type="submission" date="2025-09" db="UniProtKB">
        <authorList>
            <consortium name="Ensembl"/>
        </authorList>
    </citation>
    <scope>IDENTIFICATION</scope>
</reference>
<accession>A0A8C6IHJ7</accession>
<keyword evidence="2" id="KW-0479">Metal-binding</keyword>
<dbReference type="InterPro" id="IPR008972">
    <property type="entry name" value="Cupredoxin"/>
</dbReference>
<dbReference type="Ensembl" id="ENSMSIT00000045361.1">
    <property type="protein sequence ID" value="ENSMSIP00000036016.1"/>
    <property type="gene ID" value="ENSMSIG00000029977.1"/>
</dbReference>
<evidence type="ECO:0000256" key="4">
    <source>
        <dbReference type="ARBA" id="ARBA00023157"/>
    </source>
</evidence>
<dbReference type="AlphaFoldDB" id="A0A8C6IHJ7"/>
<dbReference type="GO" id="GO:0005576">
    <property type="term" value="C:extracellular region"/>
    <property type="evidence" value="ECO:0007669"/>
    <property type="project" value="UniProtKB-ARBA"/>
</dbReference>
<evidence type="ECO:0000256" key="3">
    <source>
        <dbReference type="ARBA" id="ARBA00022837"/>
    </source>
</evidence>
<dbReference type="GO" id="GO:0005886">
    <property type="term" value="C:plasma membrane"/>
    <property type="evidence" value="ECO:0007669"/>
    <property type="project" value="TreeGrafter"/>
</dbReference>
<dbReference type="InterPro" id="IPR050633">
    <property type="entry name" value="Neuropilin_MCO_CoagFactor"/>
</dbReference>
<sequence length="447" mass="50917">MAPTEDEFDCKAWAYFSDVDLERDMHSGLIGPLLICHANTLNPAHGRQVSVQEFALLFTIFDETKSWYFTENVERNCKTPCNFQMEDPTLKENYRFHGVFETLEMIPSRAGIWRVECLIGEHLQAGMSTLFLVYSKQCQIPLGMASGSIRDFQITASGHYGQWAPNLARLHYSGSINAWSTKEPFSWIKVDLLAPMIVHGIKTQGARQKFSSLYISQFIIMYSLDGKKWLSYQGNSTGTLMVFFGNVDSSGIKHNSFNPPIIARYIRLHPTHSSIRSTLRMELMGCDLNSCSIPLGMESKVISDTQITASSYFTNMFATWSPSQARLHLQGRTNAWRPQVNDPKQWLQVDLQKTMKVTGIITQGVKSLFTSMFVKEFLISSSQDGHHWTQILYNGKVFQGNQDSSTPMVNSLDPPLLTRYLRIHPQIWEHQIALRLEILGCEAQQQY</sequence>
<proteinExistence type="predicted"/>
<evidence type="ECO:0000259" key="5">
    <source>
        <dbReference type="PROSITE" id="PS50022"/>
    </source>
</evidence>
<dbReference type="Gene3D" id="2.60.120.260">
    <property type="entry name" value="Galactose-binding domain-like"/>
    <property type="match status" value="2"/>
</dbReference>
<feature type="domain" description="F5/8 type C" evidence="5">
    <location>
        <begin position="291"/>
        <end position="441"/>
    </location>
</feature>